<comment type="caution">
    <text evidence="1">The sequence shown here is derived from an EMBL/GenBank/DDBJ whole genome shotgun (WGS) entry which is preliminary data.</text>
</comment>
<dbReference type="AlphaFoldDB" id="A0A761MII1"/>
<name>A0A761MII1_SALER</name>
<sequence length="81" mass="9162">MVSTGINKLIEDAKKAGCKVYEYNGRFEITKPNRKSITLIICPDGTAYRGDIDLTIAKTVRTQKQMREILGLKNQYSGKHE</sequence>
<dbReference type="EMBL" id="DAAXZD010000012">
    <property type="protein sequence ID" value="HAG3193646.1"/>
    <property type="molecule type" value="Genomic_DNA"/>
</dbReference>
<reference evidence="1" key="2">
    <citation type="submission" date="2020-02" db="EMBL/GenBank/DDBJ databases">
        <authorList>
            <consortium name="NCBI Pathogen Detection Project"/>
        </authorList>
    </citation>
    <scope>NUCLEOTIDE SEQUENCE</scope>
    <source>
        <strain evidence="1">MA.CK_93/00012507</strain>
    </source>
</reference>
<organism evidence="1">
    <name type="scientific">Salmonella enterica</name>
    <name type="common">Salmonella choleraesuis</name>
    <dbReference type="NCBI Taxonomy" id="28901"/>
    <lineage>
        <taxon>Bacteria</taxon>
        <taxon>Pseudomonadati</taxon>
        <taxon>Pseudomonadota</taxon>
        <taxon>Gammaproteobacteria</taxon>
        <taxon>Enterobacterales</taxon>
        <taxon>Enterobacteriaceae</taxon>
        <taxon>Salmonella</taxon>
    </lineage>
</organism>
<evidence type="ECO:0000313" key="1">
    <source>
        <dbReference type="EMBL" id="HAG3193646.1"/>
    </source>
</evidence>
<accession>A0A761MII1</accession>
<protein>
    <submittedName>
        <fullName evidence="1">Uncharacterized protein</fullName>
    </submittedName>
</protein>
<proteinExistence type="predicted"/>
<gene>
    <name evidence="1" type="ORF">G8011_004570</name>
</gene>
<reference evidence="1" key="1">
    <citation type="journal article" date="2018" name="Genome Biol.">
        <title>SKESA: strategic k-mer extension for scrupulous assemblies.</title>
        <authorList>
            <person name="Souvorov A."/>
            <person name="Agarwala R."/>
            <person name="Lipman D.J."/>
        </authorList>
    </citation>
    <scope>NUCLEOTIDE SEQUENCE</scope>
    <source>
        <strain evidence="1">MA.CK_93/00012507</strain>
    </source>
</reference>